<sequence>MKTLYVTLILFFSSFTGIPNKPVDSVDLHRFAGKWYSLYSIPTYFDKGTRETTTTYNWNAKKEYYNVVTTYKKGNDPGVHSVNSKLFQVEGTHNAEMKAQFLWPYKVDYWVIELADDYSYVVVGHPDHKYLFIMSRTPSIDKNLLQHIISRCKAMGYPVEKLVSQKHSTDQ</sequence>
<gene>
    <name evidence="4" type="ORF">I5M19_17760</name>
</gene>
<dbReference type="GO" id="GO:0006950">
    <property type="term" value="P:response to stress"/>
    <property type="evidence" value="ECO:0007669"/>
    <property type="project" value="UniProtKB-ARBA"/>
</dbReference>
<dbReference type="InterPro" id="IPR002446">
    <property type="entry name" value="Lipocalin_bac"/>
</dbReference>
<reference evidence="4" key="1">
    <citation type="submission" date="2020-12" db="EMBL/GenBank/DDBJ databases">
        <title>Bacterial novel species Mucilaginibacter sp. SD-g isolated from soil.</title>
        <authorList>
            <person name="Jung H.-Y."/>
        </authorList>
    </citation>
    <scope>NUCLEOTIDE SEQUENCE</scope>
    <source>
        <strain evidence="4">SD-g</strain>
    </source>
</reference>
<dbReference type="Gene3D" id="2.40.128.20">
    <property type="match status" value="1"/>
</dbReference>
<evidence type="ECO:0000256" key="2">
    <source>
        <dbReference type="PIRNR" id="PIRNR036893"/>
    </source>
</evidence>
<dbReference type="PANTHER" id="PTHR10612">
    <property type="entry name" value="APOLIPOPROTEIN D"/>
    <property type="match status" value="1"/>
</dbReference>
<dbReference type="PANTHER" id="PTHR10612:SF34">
    <property type="entry name" value="APOLIPOPROTEIN D"/>
    <property type="match status" value="1"/>
</dbReference>
<dbReference type="InterPro" id="IPR000566">
    <property type="entry name" value="Lipocln_cytosolic_FA-bd_dom"/>
</dbReference>
<proteinExistence type="inferred from homology"/>
<dbReference type="InterPro" id="IPR012674">
    <property type="entry name" value="Calycin"/>
</dbReference>
<protein>
    <submittedName>
        <fullName evidence="4">Lipocalin family protein</fullName>
    </submittedName>
</protein>
<evidence type="ECO:0000259" key="3">
    <source>
        <dbReference type="Pfam" id="PF08212"/>
    </source>
</evidence>
<comment type="caution">
    <text evidence="4">The sequence shown here is derived from an EMBL/GenBank/DDBJ whole genome shotgun (WGS) entry which is preliminary data.</text>
</comment>
<evidence type="ECO:0000256" key="1">
    <source>
        <dbReference type="ARBA" id="ARBA00006889"/>
    </source>
</evidence>
<dbReference type="Proteomes" id="UP000613193">
    <property type="component" value="Unassembled WGS sequence"/>
</dbReference>
<dbReference type="EMBL" id="JAEHFW010000004">
    <property type="protein sequence ID" value="MBK0381173.1"/>
    <property type="molecule type" value="Genomic_DNA"/>
</dbReference>
<dbReference type="PRINTS" id="PR01171">
    <property type="entry name" value="BCTLIPOCALIN"/>
</dbReference>
<dbReference type="InterPro" id="IPR047202">
    <property type="entry name" value="Lipocalin_Blc-like_dom"/>
</dbReference>
<name>A0A934UNV1_9SPHI</name>
<evidence type="ECO:0000313" key="4">
    <source>
        <dbReference type="EMBL" id="MBK0381173.1"/>
    </source>
</evidence>
<keyword evidence="5" id="KW-1185">Reference proteome</keyword>
<accession>A0A934UNV1</accession>
<dbReference type="PIRSF" id="PIRSF036893">
    <property type="entry name" value="Lipocalin_ApoD"/>
    <property type="match status" value="1"/>
</dbReference>
<dbReference type="InterPro" id="IPR022271">
    <property type="entry name" value="Lipocalin_ApoD"/>
</dbReference>
<dbReference type="RefSeq" id="WP_200067722.1">
    <property type="nucleotide sequence ID" value="NZ_JAEHFW010000004.1"/>
</dbReference>
<evidence type="ECO:0000313" key="5">
    <source>
        <dbReference type="Proteomes" id="UP000613193"/>
    </source>
</evidence>
<feature type="domain" description="Lipocalin/cytosolic fatty-acid binding" evidence="3">
    <location>
        <begin position="26"/>
        <end position="165"/>
    </location>
</feature>
<organism evidence="4 5">
    <name type="scientific">Mucilaginibacter segetis</name>
    <dbReference type="NCBI Taxonomy" id="2793071"/>
    <lineage>
        <taxon>Bacteria</taxon>
        <taxon>Pseudomonadati</taxon>
        <taxon>Bacteroidota</taxon>
        <taxon>Sphingobacteriia</taxon>
        <taxon>Sphingobacteriales</taxon>
        <taxon>Sphingobacteriaceae</taxon>
        <taxon>Mucilaginibacter</taxon>
    </lineage>
</organism>
<dbReference type="Pfam" id="PF08212">
    <property type="entry name" value="Lipocalin_2"/>
    <property type="match status" value="1"/>
</dbReference>
<dbReference type="SUPFAM" id="SSF50814">
    <property type="entry name" value="Lipocalins"/>
    <property type="match status" value="1"/>
</dbReference>
<comment type="similarity">
    <text evidence="1 2">Belongs to the calycin superfamily. Lipocalin family.</text>
</comment>
<dbReference type="AlphaFoldDB" id="A0A934UNV1"/>
<dbReference type="CDD" id="cd19438">
    <property type="entry name" value="lipocalin_Blc-like"/>
    <property type="match status" value="1"/>
</dbReference>